<dbReference type="Gene3D" id="3.40.640.10">
    <property type="entry name" value="Type I PLP-dependent aspartate aminotransferase-like (Major domain)"/>
    <property type="match status" value="1"/>
</dbReference>
<dbReference type="GO" id="GO:0019752">
    <property type="term" value="P:carboxylic acid metabolic process"/>
    <property type="evidence" value="ECO:0007669"/>
    <property type="project" value="InterPro"/>
</dbReference>
<evidence type="ECO:0000256" key="8">
    <source>
        <dbReference type="SAM" id="MobiDB-lite"/>
    </source>
</evidence>
<feature type="compositionally biased region" description="Basic and acidic residues" evidence="8">
    <location>
        <begin position="219"/>
        <end position="233"/>
    </location>
</feature>
<feature type="modified residue" description="N6-(pyridoxal phosphate)lysine" evidence="6">
    <location>
        <position position="194"/>
    </location>
</feature>
<evidence type="ECO:0000256" key="4">
    <source>
        <dbReference type="ARBA" id="ARBA00022898"/>
    </source>
</evidence>
<accession>A0A7J6R8M3</accession>
<sequence length="371" mass="40609">MEIAVMDALGEAFGLGEAFLHSSGRGGGLIHNTASDAILAIVAATRTSAQLKVLSNPTCEHSNGATSRFVVYTSSQTNVSSEKACRVAGVRLRKIACSRDGTGNFPVNVALMEKAIAEDRKRGLVPILCIANYGTTNTCAIDPLEELGRLCQEENIVLHVDAAYSGVALLLESFKEDAAVIRANVDSINISGHKWLGTGLSAGFLWVRDRCHLAARFEDPNLPRDHPKKRDTEPSSNPSSRSPPAYRKFKALRIWAVLQYWGTEQLRRNIAHDIECAARFRTNLEKDEELKGIVVFPVASPFGLVCFTAVPHWHNSAILREAERSGFMICPSMLADGTPLIRVAFGSPMTRFAHVDELCLCIRNALLRQPK</sequence>
<dbReference type="EMBL" id="JABANM010024383">
    <property type="protein sequence ID" value="KAF4716326.1"/>
    <property type="molecule type" value="Genomic_DNA"/>
</dbReference>
<dbReference type="InterPro" id="IPR010977">
    <property type="entry name" value="Aromatic_deC"/>
</dbReference>
<keyword evidence="3" id="KW-0210">Decarboxylase</keyword>
<gene>
    <name evidence="9" type="ORF">FOZ62_025357</name>
</gene>
<dbReference type="PANTHER" id="PTHR11999:SF70">
    <property type="entry name" value="MIP05841P"/>
    <property type="match status" value="1"/>
</dbReference>
<evidence type="ECO:0000256" key="7">
    <source>
        <dbReference type="RuleBase" id="RU000382"/>
    </source>
</evidence>
<comment type="similarity">
    <text evidence="2 7">Belongs to the group II decarboxylase family.</text>
</comment>
<keyword evidence="5 7" id="KW-0456">Lyase</keyword>
<evidence type="ECO:0000313" key="10">
    <source>
        <dbReference type="Proteomes" id="UP000574390"/>
    </source>
</evidence>
<dbReference type="InterPro" id="IPR015422">
    <property type="entry name" value="PyrdxlP-dep_Trfase_small"/>
</dbReference>
<reference evidence="9 10" key="1">
    <citation type="submission" date="2020-04" db="EMBL/GenBank/DDBJ databases">
        <title>Perkinsus olseni comparative genomics.</title>
        <authorList>
            <person name="Bogema D.R."/>
        </authorList>
    </citation>
    <scope>NUCLEOTIDE SEQUENCE [LARGE SCALE GENOMIC DNA]</scope>
    <source>
        <strain evidence="9">ATCC PRA-205</strain>
    </source>
</reference>
<evidence type="ECO:0000313" key="9">
    <source>
        <dbReference type="EMBL" id="KAF4716326.1"/>
    </source>
</evidence>
<dbReference type="InterPro" id="IPR002129">
    <property type="entry name" value="PyrdxlP-dep_de-COase"/>
</dbReference>
<comment type="caution">
    <text evidence="9">The sequence shown here is derived from an EMBL/GenBank/DDBJ whole genome shotgun (WGS) entry which is preliminary data.</text>
</comment>
<evidence type="ECO:0000256" key="6">
    <source>
        <dbReference type="PIRSR" id="PIRSR602129-50"/>
    </source>
</evidence>
<name>A0A7J6R8M3_PEROL</name>
<dbReference type="Pfam" id="PF00282">
    <property type="entry name" value="Pyridoxal_deC"/>
    <property type="match status" value="1"/>
</dbReference>
<dbReference type="AlphaFoldDB" id="A0A7J6R8M3"/>
<dbReference type="GO" id="GO:0006520">
    <property type="term" value="P:amino acid metabolic process"/>
    <property type="evidence" value="ECO:0007669"/>
    <property type="project" value="InterPro"/>
</dbReference>
<keyword evidence="4 6" id="KW-0663">Pyridoxal phosphate</keyword>
<dbReference type="InterPro" id="IPR015421">
    <property type="entry name" value="PyrdxlP-dep_Trfase_major"/>
</dbReference>
<organism evidence="9 10">
    <name type="scientific">Perkinsus olseni</name>
    <name type="common">Perkinsus atlanticus</name>
    <dbReference type="NCBI Taxonomy" id="32597"/>
    <lineage>
        <taxon>Eukaryota</taxon>
        <taxon>Sar</taxon>
        <taxon>Alveolata</taxon>
        <taxon>Perkinsozoa</taxon>
        <taxon>Perkinsea</taxon>
        <taxon>Perkinsida</taxon>
        <taxon>Perkinsidae</taxon>
        <taxon>Perkinsus</taxon>
    </lineage>
</organism>
<feature type="region of interest" description="Disordered" evidence="8">
    <location>
        <begin position="219"/>
        <end position="244"/>
    </location>
</feature>
<proteinExistence type="inferred from homology"/>
<dbReference type="InterPro" id="IPR021115">
    <property type="entry name" value="Pyridoxal-P_BS"/>
</dbReference>
<dbReference type="SUPFAM" id="SSF53383">
    <property type="entry name" value="PLP-dependent transferases"/>
    <property type="match status" value="1"/>
</dbReference>
<dbReference type="PROSITE" id="PS00392">
    <property type="entry name" value="DDC_GAD_HDC_YDC"/>
    <property type="match status" value="1"/>
</dbReference>
<dbReference type="Proteomes" id="UP000574390">
    <property type="component" value="Unassembled WGS sequence"/>
</dbReference>
<dbReference type="GO" id="GO:0005737">
    <property type="term" value="C:cytoplasm"/>
    <property type="evidence" value="ECO:0007669"/>
    <property type="project" value="TreeGrafter"/>
</dbReference>
<evidence type="ECO:0000256" key="1">
    <source>
        <dbReference type="ARBA" id="ARBA00001933"/>
    </source>
</evidence>
<dbReference type="InterPro" id="IPR015424">
    <property type="entry name" value="PyrdxlP-dep_Trfase"/>
</dbReference>
<dbReference type="GO" id="GO:0016831">
    <property type="term" value="F:carboxy-lyase activity"/>
    <property type="evidence" value="ECO:0007669"/>
    <property type="project" value="UniProtKB-KW"/>
</dbReference>
<feature type="compositionally biased region" description="Low complexity" evidence="8">
    <location>
        <begin position="234"/>
        <end position="244"/>
    </location>
</feature>
<evidence type="ECO:0000256" key="2">
    <source>
        <dbReference type="ARBA" id="ARBA00009533"/>
    </source>
</evidence>
<dbReference type="PANTHER" id="PTHR11999">
    <property type="entry name" value="GROUP II PYRIDOXAL-5-PHOSPHATE DECARBOXYLASE"/>
    <property type="match status" value="1"/>
</dbReference>
<dbReference type="PRINTS" id="PR00800">
    <property type="entry name" value="YHDCRBOXLASE"/>
</dbReference>
<dbReference type="Gene3D" id="3.90.1150.10">
    <property type="entry name" value="Aspartate Aminotransferase, domain 1"/>
    <property type="match status" value="1"/>
</dbReference>
<dbReference type="GO" id="GO:0030170">
    <property type="term" value="F:pyridoxal phosphate binding"/>
    <property type="evidence" value="ECO:0007669"/>
    <property type="project" value="InterPro"/>
</dbReference>
<evidence type="ECO:0000256" key="5">
    <source>
        <dbReference type="ARBA" id="ARBA00023239"/>
    </source>
</evidence>
<protein>
    <submittedName>
        <fullName evidence="9">Uncharacterized protein</fullName>
    </submittedName>
</protein>
<comment type="cofactor">
    <cofactor evidence="1 6 7">
        <name>pyridoxal 5'-phosphate</name>
        <dbReference type="ChEBI" id="CHEBI:597326"/>
    </cofactor>
</comment>
<evidence type="ECO:0000256" key="3">
    <source>
        <dbReference type="ARBA" id="ARBA00022793"/>
    </source>
</evidence>